<keyword evidence="1" id="KW-0732">Signal</keyword>
<reference evidence="2 3" key="1">
    <citation type="submission" date="2020-08" db="EMBL/GenBank/DDBJ databases">
        <title>Genome sequence of Pedobacter roseus KACC 11594T.</title>
        <authorList>
            <person name="Hyun D.-W."/>
            <person name="Bae J.-W."/>
        </authorList>
    </citation>
    <scope>NUCLEOTIDE SEQUENCE [LARGE SCALE GENOMIC DNA]</scope>
    <source>
        <strain evidence="2 3">KACC 11594</strain>
    </source>
</reference>
<keyword evidence="3" id="KW-1185">Reference proteome</keyword>
<proteinExistence type="predicted"/>
<dbReference type="KEGG" id="proe:H9L23_03285"/>
<evidence type="ECO:0000313" key="3">
    <source>
        <dbReference type="Proteomes" id="UP000515806"/>
    </source>
</evidence>
<name>A0A7G9QIG8_9SPHI</name>
<evidence type="ECO:0000313" key="2">
    <source>
        <dbReference type="EMBL" id="QNN43143.1"/>
    </source>
</evidence>
<dbReference type="RefSeq" id="WP_187593656.1">
    <property type="nucleotide sequence ID" value="NZ_CP060723.1"/>
</dbReference>
<dbReference type="AlphaFoldDB" id="A0A7G9QIG8"/>
<sequence length="226" mass="24621">MKKSILLLTALAFSTIAFSQQRTVKFTKAEQQQMQRILGKDFTAVLGGQGQLAVVTPDKVGQLKSTARGGFSGMPGLAANAVLAANEKWWVYKQSGDLLKSKLGEERFNQLNKILTKKGLDIKAVEKPVEFTRADQQQLQRVLGRDFTAVLGDQGQLAVVTPDKVGQLKSTVRGGFSGMPGLAANAVLAANEKWWVYKQSGDLLKSKLGEERFNQLNSILAKKGLN</sequence>
<evidence type="ECO:0000256" key="1">
    <source>
        <dbReference type="SAM" id="SignalP"/>
    </source>
</evidence>
<gene>
    <name evidence="2" type="ORF">H9L23_03285</name>
</gene>
<dbReference type="EMBL" id="CP060723">
    <property type="protein sequence ID" value="QNN43143.1"/>
    <property type="molecule type" value="Genomic_DNA"/>
</dbReference>
<organism evidence="2 3">
    <name type="scientific">Pedobacter roseus</name>
    <dbReference type="NCBI Taxonomy" id="336820"/>
    <lineage>
        <taxon>Bacteria</taxon>
        <taxon>Pseudomonadati</taxon>
        <taxon>Bacteroidota</taxon>
        <taxon>Sphingobacteriia</taxon>
        <taxon>Sphingobacteriales</taxon>
        <taxon>Sphingobacteriaceae</taxon>
        <taxon>Pedobacter</taxon>
    </lineage>
</organism>
<accession>A0A7G9QIG8</accession>
<dbReference type="Proteomes" id="UP000515806">
    <property type="component" value="Chromosome"/>
</dbReference>
<feature type="chain" id="PRO_5029009708" evidence="1">
    <location>
        <begin position="20"/>
        <end position="226"/>
    </location>
</feature>
<feature type="signal peptide" evidence="1">
    <location>
        <begin position="1"/>
        <end position="19"/>
    </location>
</feature>
<protein>
    <submittedName>
        <fullName evidence="2">Uncharacterized protein</fullName>
    </submittedName>
</protein>